<feature type="domain" description="Coenzyme Q-binding protein COQ10 START" evidence="5">
    <location>
        <begin position="83"/>
        <end position="284"/>
    </location>
</feature>
<reference evidence="6 7" key="1">
    <citation type="submission" date="2016-07" db="EMBL/GenBank/DDBJ databases">
        <title>Pervasive Adenine N6-methylation of Active Genes in Fungi.</title>
        <authorList>
            <consortium name="DOE Joint Genome Institute"/>
            <person name="Mondo S.J."/>
            <person name="Dannebaum R.O."/>
            <person name="Kuo R.C."/>
            <person name="Labutti K."/>
            <person name="Haridas S."/>
            <person name="Kuo A."/>
            <person name="Salamov A."/>
            <person name="Ahrendt S.R."/>
            <person name="Lipzen A."/>
            <person name="Sullivan W."/>
            <person name="Andreopoulos W.B."/>
            <person name="Clum A."/>
            <person name="Lindquist E."/>
            <person name="Daum C."/>
            <person name="Ramamoorthy G.K."/>
            <person name="Gryganskyi A."/>
            <person name="Culley D."/>
            <person name="Magnuson J.K."/>
            <person name="James T.Y."/>
            <person name="O'Malley M.A."/>
            <person name="Stajich J.E."/>
            <person name="Spatafora J.W."/>
            <person name="Visel A."/>
            <person name="Grigoriev I.V."/>
        </authorList>
    </citation>
    <scope>NUCLEOTIDE SEQUENCE [LARGE SCALE GENOMIC DNA]</scope>
    <source>
        <strain evidence="6 7">68-887.2</strain>
    </source>
</reference>
<comment type="similarity">
    <text evidence="1">Belongs to the COQ10 family.</text>
</comment>
<dbReference type="OrthoDB" id="292693at2759"/>
<evidence type="ECO:0000256" key="3">
    <source>
        <dbReference type="ARBA" id="ARBA00024947"/>
    </source>
</evidence>
<dbReference type="InterPro" id="IPR044996">
    <property type="entry name" value="COQ10-like"/>
</dbReference>
<protein>
    <submittedName>
        <fullName evidence="6">Dehydrase and lipid transport-domain-containing protein</fullName>
    </submittedName>
</protein>
<feature type="compositionally biased region" description="Low complexity" evidence="4">
    <location>
        <begin position="214"/>
        <end position="234"/>
    </location>
</feature>
<evidence type="ECO:0000256" key="4">
    <source>
        <dbReference type="SAM" id="MobiDB-lite"/>
    </source>
</evidence>
<dbReference type="STRING" id="71784.A0A1Y2BJ93"/>
<name>A0A1Y2BJ93_9TREE</name>
<comment type="function">
    <text evidence="3">Required for the function of coenzyme Q in the respiratory chain. May serve as a chaperone or may be involved in the transport of Q6 from its site of synthesis to the catalytic sites of the respiratory complexes.</text>
</comment>
<dbReference type="PANTHER" id="PTHR12901:SF10">
    <property type="entry name" value="COENZYME Q-BINDING PROTEIN COQ10, MITOCHONDRIAL"/>
    <property type="match status" value="1"/>
</dbReference>
<dbReference type="EMBL" id="MCFC01000002">
    <property type="protein sequence ID" value="ORY34844.1"/>
    <property type="molecule type" value="Genomic_DNA"/>
</dbReference>
<dbReference type="PANTHER" id="PTHR12901">
    <property type="entry name" value="SPERM PROTEIN HOMOLOG"/>
    <property type="match status" value="1"/>
</dbReference>
<dbReference type="InterPro" id="IPR023393">
    <property type="entry name" value="START-like_dom_sf"/>
</dbReference>
<dbReference type="GO" id="GO:0048039">
    <property type="term" value="F:ubiquinone binding"/>
    <property type="evidence" value="ECO:0007669"/>
    <property type="project" value="InterPro"/>
</dbReference>
<dbReference type="Gene3D" id="3.30.530.20">
    <property type="match status" value="1"/>
</dbReference>
<evidence type="ECO:0000313" key="6">
    <source>
        <dbReference type="EMBL" id="ORY34844.1"/>
    </source>
</evidence>
<feature type="region of interest" description="Disordered" evidence="4">
    <location>
        <begin position="115"/>
        <end position="161"/>
    </location>
</feature>
<dbReference type="FunCoup" id="A0A1Y2BJ93">
    <property type="interactions" value="165"/>
</dbReference>
<dbReference type="SUPFAM" id="SSF55961">
    <property type="entry name" value="Bet v1-like"/>
    <property type="match status" value="2"/>
</dbReference>
<evidence type="ECO:0000256" key="1">
    <source>
        <dbReference type="ARBA" id="ARBA00006885"/>
    </source>
</evidence>
<dbReference type="AlphaFoldDB" id="A0A1Y2BJ93"/>
<sequence>MKLSSSRSVVRPVSSRLTHSPIPYRPCRSPLCSLRVRSEQVLQRRRFFSLPDISKLASLAMQKEGSTIEGDSDAQRFHARKILPYSQAQLYEIVSDIPSYASFIPFCQSSSVLSPKSSPSSSSPSSPSSSSPSSSFSSSSSSSTLSGPKNNQDTQWRPSLDKPFEVDAELVVGFGGLEERYVSRVVGNPPEVVTATAADQGKLFKSLKTTWSFSPASSLSPHPSSSLSPTGSDKSSTHSPNPGPTDGPTLLTIDLAFSFANPLHRIASQAVLPMVADKMVDAFEKRCKEVWGKGTS</sequence>
<feature type="compositionally biased region" description="Low complexity" evidence="4">
    <location>
        <begin position="115"/>
        <end position="143"/>
    </location>
</feature>
<organism evidence="6 7">
    <name type="scientific">Naematelia encephala</name>
    <dbReference type="NCBI Taxonomy" id="71784"/>
    <lineage>
        <taxon>Eukaryota</taxon>
        <taxon>Fungi</taxon>
        <taxon>Dikarya</taxon>
        <taxon>Basidiomycota</taxon>
        <taxon>Agaricomycotina</taxon>
        <taxon>Tremellomycetes</taxon>
        <taxon>Tremellales</taxon>
        <taxon>Naemateliaceae</taxon>
        <taxon>Naematelia</taxon>
    </lineage>
</organism>
<dbReference type="GO" id="GO:0005739">
    <property type="term" value="C:mitochondrion"/>
    <property type="evidence" value="ECO:0007669"/>
    <property type="project" value="TreeGrafter"/>
</dbReference>
<evidence type="ECO:0000256" key="2">
    <source>
        <dbReference type="ARBA" id="ARBA00011814"/>
    </source>
</evidence>
<dbReference type="InParanoid" id="A0A1Y2BJ93"/>
<dbReference type="InterPro" id="IPR005031">
    <property type="entry name" value="COQ10_START"/>
</dbReference>
<dbReference type="GO" id="GO:0045333">
    <property type="term" value="P:cellular respiration"/>
    <property type="evidence" value="ECO:0007669"/>
    <property type="project" value="InterPro"/>
</dbReference>
<proteinExistence type="inferred from homology"/>
<keyword evidence="7" id="KW-1185">Reference proteome</keyword>
<comment type="subunit">
    <text evidence="2">Interacts with coenzyme Q.</text>
</comment>
<feature type="region of interest" description="Disordered" evidence="4">
    <location>
        <begin position="214"/>
        <end position="247"/>
    </location>
</feature>
<dbReference type="Pfam" id="PF03364">
    <property type="entry name" value="Polyketide_cyc"/>
    <property type="match status" value="1"/>
</dbReference>
<comment type="caution">
    <text evidence="6">The sequence shown here is derived from an EMBL/GenBank/DDBJ whole genome shotgun (WGS) entry which is preliminary data.</text>
</comment>
<dbReference type="Proteomes" id="UP000193986">
    <property type="component" value="Unassembled WGS sequence"/>
</dbReference>
<dbReference type="CDD" id="cd07813">
    <property type="entry name" value="COQ10p_like"/>
    <property type="match status" value="1"/>
</dbReference>
<feature type="compositionally biased region" description="Polar residues" evidence="4">
    <location>
        <begin position="144"/>
        <end position="157"/>
    </location>
</feature>
<evidence type="ECO:0000313" key="7">
    <source>
        <dbReference type="Proteomes" id="UP000193986"/>
    </source>
</evidence>
<accession>A0A1Y2BJ93</accession>
<gene>
    <name evidence="6" type="ORF">BCR39DRAFT_515106</name>
</gene>
<evidence type="ECO:0000259" key="5">
    <source>
        <dbReference type="Pfam" id="PF03364"/>
    </source>
</evidence>